<feature type="compositionally biased region" description="Basic and acidic residues" evidence="2">
    <location>
        <begin position="1"/>
        <end position="10"/>
    </location>
</feature>
<dbReference type="InterPro" id="IPR016024">
    <property type="entry name" value="ARM-type_fold"/>
</dbReference>
<feature type="compositionally biased region" description="Low complexity" evidence="2">
    <location>
        <begin position="21"/>
        <end position="39"/>
    </location>
</feature>
<comment type="similarity">
    <text evidence="1">Belongs to the IFRD family.</text>
</comment>
<dbReference type="SUPFAM" id="SSF48371">
    <property type="entry name" value="ARM repeat"/>
    <property type="match status" value="1"/>
</dbReference>
<feature type="region of interest" description="Disordered" evidence="2">
    <location>
        <begin position="1"/>
        <end position="58"/>
    </location>
</feature>
<dbReference type="Proteomes" id="UP000750711">
    <property type="component" value="Unassembled WGS sequence"/>
</dbReference>
<dbReference type="PANTHER" id="PTHR12354:SF1">
    <property type="entry name" value="INTERFERON-RELATED DEVELOPMENTAL REGULATOR 1"/>
    <property type="match status" value="1"/>
</dbReference>
<sequence length="447" mass="49867">MTDLRRRALEGGKTLSRKAQSKQSSRASSQANSRVNSRNVSRHGSDEEDGNASDGTNWSVNSVDEVLALEDTDLAGTATDWQEELGDRIAQILDRKRSNIAGREENFSAYVRFLTAKYAAEELYGKSEELVGAFLKSIKTESSEKETVLALKALVLTIITITSETVYDLVDTPLKRTINDSKSSVTKNAAIHALGCATFYGGASLEETQEIMDFLLEIVESDGNSVGSGDDGAVVTAALEEWGFLATQIEDMEDSTEAAIEAFIEQLDSSEPSVQIAAGENIALLYEKSYTEAEEDEEVESYDGEDPEDESPRDGPKMVKRYEPYRRIDKLRHTLSDLASISSRRLSKKDRKSLHTNFSDILNSVENPTRGPRYQNAVNQETGKRYGSRMTIRIHRTGVMKIDKWWKLHRLQALRRILAGGFMTHYEKNEVIFDSLPYVEADALSVF</sequence>
<protein>
    <recommendedName>
        <fullName evidence="3">Interferon-related developmental regulator N-terminal domain-containing protein</fullName>
    </recommendedName>
</protein>
<comment type="caution">
    <text evidence="4">The sequence shown here is derived from an EMBL/GenBank/DDBJ whole genome shotgun (WGS) entry which is preliminary data.</text>
</comment>
<feature type="compositionally biased region" description="Acidic residues" evidence="2">
    <location>
        <begin position="293"/>
        <end position="309"/>
    </location>
</feature>
<dbReference type="PANTHER" id="PTHR12354">
    <property type="entry name" value="INTERFERON-RELATED DEVELOPMENTAL REGULATOR"/>
    <property type="match status" value="1"/>
</dbReference>
<reference evidence="4" key="1">
    <citation type="submission" date="2021-03" db="EMBL/GenBank/DDBJ databases">
        <title>Comparative genomics and phylogenomic investigation of the class Geoglossomycetes provide insights into ecological specialization and systematics.</title>
        <authorList>
            <person name="Melie T."/>
            <person name="Pirro S."/>
            <person name="Miller A.N."/>
            <person name="Quandt A."/>
        </authorList>
    </citation>
    <scope>NUCLEOTIDE SEQUENCE</scope>
    <source>
        <strain evidence="4">CAQ_001_2017</strain>
    </source>
</reference>
<dbReference type="InterPro" id="IPR011989">
    <property type="entry name" value="ARM-like"/>
</dbReference>
<accession>A0A9P8RTX0</accession>
<dbReference type="InterPro" id="IPR007701">
    <property type="entry name" value="Interferon-rel_develop_reg_N"/>
</dbReference>
<name>A0A9P8RTX0_9PEZI</name>
<dbReference type="EMBL" id="JAGHQM010000004">
    <property type="protein sequence ID" value="KAH0566520.1"/>
    <property type="molecule type" value="Genomic_DNA"/>
</dbReference>
<feature type="region of interest" description="Disordered" evidence="2">
    <location>
        <begin position="293"/>
        <end position="322"/>
    </location>
</feature>
<gene>
    <name evidence="4" type="ORF">GP486_000101</name>
</gene>
<organism evidence="4 5">
    <name type="scientific">Trichoglossum hirsutum</name>
    <dbReference type="NCBI Taxonomy" id="265104"/>
    <lineage>
        <taxon>Eukaryota</taxon>
        <taxon>Fungi</taxon>
        <taxon>Dikarya</taxon>
        <taxon>Ascomycota</taxon>
        <taxon>Pezizomycotina</taxon>
        <taxon>Geoglossomycetes</taxon>
        <taxon>Geoglossales</taxon>
        <taxon>Geoglossaceae</taxon>
        <taxon>Trichoglossum</taxon>
    </lineage>
</organism>
<keyword evidence="5" id="KW-1185">Reference proteome</keyword>
<evidence type="ECO:0000256" key="2">
    <source>
        <dbReference type="SAM" id="MobiDB-lite"/>
    </source>
</evidence>
<dbReference type="Pfam" id="PF05004">
    <property type="entry name" value="IFRD"/>
    <property type="match status" value="1"/>
</dbReference>
<proteinExistence type="inferred from homology"/>
<dbReference type="Gene3D" id="1.25.10.10">
    <property type="entry name" value="Leucine-rich Repeat Variant"/>
    <property type="match status" value="1"/>
</dbReference>
<evidence type="ECO:0000313" key="5">
    <source>
        <dbReference type="Proteomes" id="UP000750711"/>
    </source>
</evidence>
<evidence type="ECO:0000256" key="1">
    <source>
        <dbReference type="ARBA" id="ARBA00008828"/>
    </source>
</evidence>
<dbReference type="AlphaFoldDB" id="A0A9P8RTX0"/>
<feature type="compositionally biased region" description="Basic and acidic residues" evidence="2">
    <location>
        <begin position="310"/>
        <end position="322"/>
    </location>
</feature>
<dbReference type="InterPro" id="IPR039777">
    <property type="entry name" value="IFRD"/>
</dbReference>
<evidence type="ECO:0000313" key="4">
    <source>
        <dbReference type="EMBL" id="KAH0566520.1"/>
    </source>
</evidence>
<feature type="domain" description="Interferon-related developmental regulator N-terminal" evidence="3">
    <location>
        <begin position="58"/>
        <end position="366"/>
    </location>
</feature>
<evidence type="ECO:0000259" key="3">
    <source>
        <dbReference type="Pfam" id="PF05004"/>
    </source>
</evidence>